<organism evidence="3 4">
    <name type="scientific">Christiangramia antarctica</name>
    <dbReference type="NCBI Taxonomy" id="2058158"/>
    <lineage>
        <taxon>Bacteria</taxon>
        <taxon>Pseudomonadati</taxon>
        <taxon>Bacteroidota</taxon>
        <taxon>Flavobacteriia</taxon>
        <taxon>Flavobacteriales</taxon>
        <taxon>Flavobacteriaceae</taxon>
        <taxon>Christiangramia</taxon>
    </lineage>
</organism>
<evidence type="ECO:0000256" key="1">
    <source>
        <dbReference type="SAM" id="MobiDB-lite"/>
    </source>
</evidence>
<dbReference type="PROSITE" id="PS51257">
    <property type="entry name" value="PROKAR_LIPOPROTEIN"/>
    <property type="match status" value="1"/>
</dbReference>
<reference evidence="4" key="1">
    <citation type="journal article" date="2019" name="Int. J. Syst. Evol. Microbiol.">
        <title>The Global Catalogue of Microorganisms (GCM) 10K type strain sequencing project: providing services to taxonomists for standard genome sequencing and annotation.</title>
        <authorList>
            <consortium name="The Broad Institute Genomics Platform"/>
            <consortium name="The Broad Institute Genome Sequencing Center for Infectious Disease"/>
            <person name="Wu L."/>
            <person name="Ma J."/>
        </authorList>
    </citation>
    <scope>NUCLEOTIDE SEQUENCE [LARGE SCALE GENOMIC DNA]</scope>
    <source>
        <strain evidence="4">KCTC 52925</strain>
    </source>
</reference>
<proteinExistence type="predicted"/>
<keyword evidence="4" id="KW-1185">Reference proteome</keyword>
<evidence type="ECO:0008006" key="5">
    <source>
        <dbReference type="Google" id="ProtNLM"/>
    </source>
</evidence>
<dbReference type="RefSeq" id="WP_251739480.1">
    <property type="nucleotide sequence ID" value="NZ_JBHUOJ010000004.1"/>
</dbReference>
<feature type="chain" id="PRO_5046480401" description="Lipoprotein" evidence="2">
    <location>
        <begin position="24"/>
        <end position="89"/>
    </location>
</feature>
<evidence type="ECO:0000313" key="3">
    <source>
        <dbReference type="EMBL" id="MFD2832096.1"/>
    </source>
</evidence>
<name>A0ABW5WZ40_9FLAO</name>
<feature type="region of interest" description="Disordered" evidence="1">
    <location>
        <begin position="27"/>
        <end position="53"/>
    </location>
</feature>
<protein>
    <recommendedName>
        <fullName evidence="5">Lipoprotein</fullName>
    </recommendedName>
</protein>
<dbReference type="EMBL" id="JBHUOJ010000004">
    <property type="protein sequence ID" value="MFD2832096.1"/>
    <property type="molecule type" value="Genomic_DNA"/>
</dbReference>
<feature type="signal peptide" evidence="2">
    <location>
        <begin position="1"/>
        <end position="23"/>
    </location>
</feature>
<accession>A0ABW5WZ40</accession>
<comment type="caution">
    <text evidence="3">The sequence shown here is derived from an EMBL/GenBank/DDBJ whole genome shotgun (WGS) entry which is preliminary data.</text>
</comment>
<evidence type="ECO:0000256" key="2">
    <source>
        <dbReference type="SAM" id="SignalP"/>
    </source>
</evidence>
<keyword evidence="2" id="KW-0732">Signal</keyword>
<evidence type="ECO:0000313" key="4">
    <source>
        <dbReference type="Proteomes" id="UP001597438"/>
    </source>
</evidence>
<gene>
    <name evidence="3" type="ORF">ACFSYS_02275</name>
</gene>
<sequence length="89" mass="9685">MKNYRNILLLLVLAIGMAISCYAQNNPPAPQKEAQRGPPCAPGNNGNSGNRPTIPPPVGLCLPIDDYVYILMGIGVMYGCYKMRDFKVS</sequence>
<dbReference type="Proteomes" id="UP001597438">
    <property type="component" value="Unassembled WGS sequence"/>
</dbReference>